<keyword evidence="11" id="KW-1185">Reference proteome</keyword>
<name>A0A9P4J0M7_9PEZI</name>
<dbReference type="EMBL" id="ML996086">
    <property type="protein sequence ID" value="KAF2152484.1"/>
    <property type="molecule type" value="Genomic_DNA"/>
</dbReference>
<evidence type="ECO:0000256" key="3">
    <source>
        <dbReference type="ARBA" id="ARBA00022729"/>
    </source>
</evidence>
<keyword evidence="2 7" id="KW-0812">Transmembrane</keyword>
<dbReference type="PANTHER" id="PTHR12223">
    <property type="entry name" value="VESICULAR MANNOSE-BINDING LECTIN"/>
    <property type="match status" value="1"/>
</dbReference>
<dbReference type="AlphaFoldDB" id="A0A9P4J0M7"/>
<feature type="domain" description="L-type lectin-like" evidence="9">
    <location>
        <begin position="23"/>
        <end position="239"/>
    </location>
</feature>
<evidence type="ECO:0000256" key="7">
    <source>
        <dbReference type="SAM" id="Phobius"/>
    </source>
</evidence>
<evidence type="ECO:0000256" key="6">
    <source>
        <dbReference type="SAM" id="MobiDB-lite"/>
    </source>
</evidence>
<dbReference type="GO" id="GO:0030134">
    <property type="term" value="C:COPII-coated ER to Golgi transport vesicle"/>
    <property type="evidence" value="ECO:0007669"/>
    <property type="project" value="TreeGrafter"/>
</dbReference>
<feature type="chain" id="PRO_5040230353" evidence="8">
    <location>
        <begin position="23"/>
        <end position="429"/>
    </location>
</feature>
<dbReference type="PROSITE" id="PS51328">
    <property type="entry name" value="L_LECTIN_LIKE"/>
    <property type="match status" value="1"/>
</dbReference>
<feature type="signal peptide" evidence="8">
    <location>
        <begin position="1"/>
        <end position="22"/>
    </location>
</feature>
<dbReference type="GO" id="GO:0005793">
    <property type="term" value="C:endoplasmic reticulum-Golgi intermediate compartment"/>
    <property type="evidence" value="ECO:0007669"/>
    <property type="project" value="TreeGrafter"/>
</dbReference>
<evidence type="ECO:0000256" key="4">
    <source>
        <dbReference type="ARBA" id="ARBA00022989"/>
    </source>
</evidence>
<dbReference type="GO" id="GO:0005789">
    <property type="term" value="C:endoplasmic reticulum membrane"/>
    <property type="evidence" value="ECO:0007669"/>
    <property type="project" value="TreeGrafter"/>
</dbReference>
<evidence type="ECO:0000313" key="11">
    <source>
        <dbReference type="Proteomes" id="UP000799439"/>
    </source>
</evidence>
<dbReference type="InterPro" id="IPR013320">
    <property type="entry name" value="ConA-like_dom_sf"/>
</dbReference>
<dbReference type="Proteomes" id="UP000799439">
    <property type="component" value="Unassembled WGS sequence"/>
</dbReference>
<keyword evidence="5 7" id="KW-0472">Membrane</keyword>
<evidence type="ECO:0000256" key="5">
    <source>
        <dbReference type="ARBA" id="ARBA00023136"/>
    </source>
</evidence>
<evidence type="ECO:0000313" key="10">
    <source>
        <dbReference type="EMBL" id="KAF2152484.1"/>
    </source>
</evidence>
<feature type="region of interest" description="Disordered" evidence="6">
    <location>
        <begin position="240"/>
        <end position="272"/>
    </location>
</feature>
<keyword evidence="4 7" id="KW-1133">Transmembrane helix</keyword>
<evidence type="ECO:0000256" key="1">
    <source>
        <dbReference type="ARBA" id="ARBA00004479"/>
    </source>
</evidence>
<proteinExistence type="predicted"/>
<dbReference type="OrthoDB" id="10265193at2759"/>
<dbReference type="GO" id="GO:0005537">
    <property type="term" value="F:D-mannose binding"/>
    <property type="evidence" value="ECO:0007669"/>
    <property type="project" value="TreeGrafter"/>
</dbReference>
<dbReference type="Pfam" id="PF03388">
    <property type="entry name" value="Lectin_leg-like"/>
    <property type="match status" value="1"/>
</dbReference>
<dbReference type="InterPro" id="IPR051136">
    <property type="entry name" value="Intracellular_Lectin-GPT"/>
</dbReference>
<feature type="compositionally biased region" description="Polar residues" evidence="6">
    <location>
        <begin position="240"/>
        <end position="252"/>
    </location>
</feature>
<gene>
    <name evidence="10" type="ORF">K461DRAFT_327949</name>
</gene>
<dbReference type="PANTHER" id="PTHR12223:SF28">
    <property type="entry name" value="LECTIN, MANNOSE BINDING 1 LIKE"/>
    <property type="match status" value="1"/>
</dbReference>
<keyword evidence="3 8" id="KW-0732">Signal</keyword>
<feature type="transmembrane region" description="Helical" evidence="7">
    <location>
        <begin position="396"/>
        <end position="417"/>
    </location>
</feature>
<reference evidence="10" key="1">
    <citation type="journal article" date="2020" name="Stud. Mycol.">
        <title>101 Dothideomycetes genomes: a test case for predicting lifestyles and emergence of pathogens.</title>
        <authorList>
            <person name="Haridas S."/>
            <person name="Albert R."/>
            <person name="Binder M."/>
            <person name="Bloem J."/>
            <person name="Labutti K."/>
            <person name="Salamov A."/>
            <person name="Andreopoulos B."/>
            <person name="Baker S."/>
            <person name="Barry K."/>
            <person name="Bills G."/>
            <person name="Bluhm B."/>
            <person name="Cannon C."/>
            <person name="Castanera R."/>
            <person name="Culley D."/>
            <person name="Daum C."/>
            <person name="Ezra D."/>
            <person name="Gonzalez J."/>
            <person name="Henrissat B."/>
            <person name="Kuo A."/>
            <person name="Liang C."/>
            <person name="Lipzen A."/>
            <person name="Lutzoni F."/>
            <person name="Magnuson J."/>
            <person name="Mondo S."/>
            <person name="Nolan M."/>
            <person name="Ohm R."/>
            <person name="Pangilinan J."/>
            <person name="Park H.-J."/>
            <person name="Ramirez L."/>
            <person name="Alfaro M."/>
            <person name="Sun H."/>
            <person name="Tritt A."/>
            <person name="Yoshinaga Y."/>
            <person name="Zwiers L.-H."/>
            <person name="Turgeon B."/>
            <person name="Goodwin S."/>
            <person name="Spatafora J."/>
            <person name="Crous P."/>
            <person name="Grigoriev I."/>
        </authorList>
    </citation>
    <scope>NUCLEOTIDE SEQUENCE</scope>
    <source>
        <strain evidence="10">CBS 260.36</strain>
    </source>
</reference>
<dbReference type="SUPFAM" id="SSF49899">
    <property type="entry name" value="Concanavalin A-like lectins/glucanases"/>
    <property type="match status" value="1"/>
</dbReference>
<accession>A0A9P4J0M7</accession>
<organism evidence="10 11">
    <name type="scientific">Myriangium duriaei CBS 260.36</name>
    <dbReference type="NCBI Taxonomy" id="1168546"/>
    <lineage>
        <taxon>Eukaryota</taxon>
        <taxon>Fungi</taxon>
        <taxon>Dikarya</taxon>
        <taxon>Ascomycota</taxon>
        <taxon>Pezizomycotina</taxon>
        <taxon>Dothideomycetes</taxon>
        <taxon>Dothideomycetidae</taxon>
        <taxon>Myriangiales</taxon>
        <taxon>Myriangiaceae</taxon>
        <taxon>Myriangium</taxon>
    </lineage>
</organism>
<evidence type="ECO:0000256" key="8">
    <source>
        <dbReference type="SAM" id="SignalP"/>
    </source>
</evidence>
<dbReference type="GO" id="GO:0000139">
    <property type="term" value="C:Golgi membrane"/>
    <property type="evidence" value="ECO:0007669"/>
    <property type="project" value="TreeGrafter"/>
</dbReference>
<dbReference type="InterPro" id="IPR035661">
    <property type="entry name" value="EMP46/EMP47_N"/>
</dbReference>
<comment type="caution">
    <text evidence="10">The sequence shown here is derived from an EMBL/GenBank/DDBJ whole genome shotgun (WGS) entry which is preliminary data.</text>
</comment>
<protein>
    <submittedName>
        <fullName evidence="10">Lectin family integral membrane protein</fullName>
    </submittedName>
</protein>
<evidence type="ECO:0000256" key="2">
    <source>
        <dbReference type="ARBA" id="ARBA00022692"/>
    </source>
</evidence>
<dbReference type="GO" id="GO:0006888">
    <property type="term" value="P:endoplasmic reticulum to Golgi vesicle-mediated transport"/>
    <property type="evidence" value="ECO:0007669"/>
    <property type="project" value="TreeGrafter"/>
</dbReference>
<comment type="subcellular location">
    <subcellularLocation>
        <location evidence="1">Membrane</location>
        <topology evidence="1">Single-pass type I membrane protein</topology>
    </subcellularLocation>
</comment>
<dbReference type="InterPro" id="IPR005052">
    <property type="entry name" value="Lectin_leg"/>
</dbReference>
<evidence type="ECO:0000259" key="9">
    <source>
        <dbReference type="PROSITE" id="PS51328"/>
    </source>
</evidence>
<dbReference type="CDD" id="cd06903">
    <property type="entry name" value="lectin_EMP46_EMP47"/>
    <property type="match status" value="1"/>
</dbReference>
<dbReference type="Gene3D" id="2.60.120.200">
    <property type="match status" value="1"/>
</dbReference>
<sequence>MYRSYLLFASLSSLCHCAVSHSQDVVSTLSFGQKDKISPNGRAIPEWHLSGDNHVPQILSDRVILTPPAPGHARGALWADAPNLENQWTAEATFRVGGQDRGSGNFQIWYVKDGGPTIGSHSVYTVPSFDGLVLAIDQHGGRGGMLRGFLNDGSTNYKDHHFVDSLAFAHCDFHYRNLGHSSTVQIIHDNHGLEVNIDGEHCFSCGQISLPSGYHFGLTAATADNPDSFEVNSFIVTKTTSTAHGSPHQQSSRSEHHDSNNAHRMPNAPEQIPDRDANLIKKQEEQFADLHNRLQSLSHQINSMYGEFEHIAYKIEERHSELMNKLPKSSEDSVMSLSRRIEGLERLLRNIEKDLSGKDYSGHLNDLRNAVEGVKGAHQDLPDTLHHIVKGSAPKLTTFVFAIIAVQIMLFGVYVVYKKRRDNAPKKYL</sequence>